<sequence length="491" mass="56584">MRNTLPPSYRASAELTPHHGNVQGLSKGPKLSAKEIIEKFSNFGLQIDGKLLRQPINREVTEIFGLISLKLTGKCLADFSVAYDEQFNLQEDLSSYRDALILLRFFKTHGTGFILIWFKNMLLCTIQIIEADSIPRAWLCKKLNFNDFGIRDLLNPDPERTRSLLSTVACFFEFIQQRSTQCDDLVFKEREIKSEVQEIERIRDELNQKVLQERADLEELAPGIERKRIDSTYLYMKVKAMRLETSNIKDEIATLKVNIATVVSSNRAVKENIKEVQKESEKLKELLSKDPVSLEKDVSMLKTQLLEIESKIGIFEQEVACKKKVTERLKETANRVTALTASLLEIRTERVKVKEIVSIVDALQTELHTLKSEQEDVNVQLKNLKDKRERLQNRERDCRKKEEEFQGRKSEEIKQCTDTVAKQSIEADKRAAELKAIKERRDKLEQEASSYISKIDAQFSLITRKISEAKECINVYLEALDSSLAEFTMPE</sequence>
<proteinExistence type="predicted"/>
<comment type="caution">
    <text evidence="1">The sequence shown here is derived from an EMBL/GenBank/DDBJ whole genome shotgun (WGS) entry which is preliminary data.</text>
</comment>
<accession>A0ACC2UDP5</accession>
<dbReference type="Proteomes" id="UP001165960">
    <property type="component" value="Unassembled WGS sequence"/>
</dbReference>
<gene>
    <name evidence="1" type="primary">NUF2_2</name>
    <name evidence="1" type="ORF">DSO57_1019912</name>
</gene>
<reference evidence="1" key="1">
    <citation type="submission" date="2022-04" db="EMBL/GenBank/DDBJ databases">
        <title>Genome of the entomopathogenic fungus Entomophthora muscae.</title>
        <authorList>
            <person name="Elya C."/>
            <person name="Lovett B.R."/>
            <person name="Lee E."/>
            <person name="Macias A.M."/>
            <person name="Hajek A.E."/>
            <person name="De Bivort B.L."/>
            <person name="Kasson M.T."/>
            <person name="De Fine Licht H.H."/>
            <person name="Stajich J.E."/>
        </authorList>
    </citation>
    <scope>NUCLEOTIDE SEQUENCE</scope>
    <source>
        <strain evidence="1">Berkeley</strain>
    </source>
</reference>
<keyword evidence="2" id="KW-1185">Reference proteome</keyword>
<evidence type="ECO:0000313" key="2">
    <source>
        <dbReference type="Proteomes" id="UP001165960"/>
    </source>
</evidence>
<evidence type="ECO:0000313" key="1">
    <source>
        <dbReference type="EMBL" id="KAJ9084846.1"/>
    </source>
</evidence>
<protein>
    <submittedName>
        <fullName evidence="1">Kinetochore-associated Ndc80 complex subunit nuf2, variant 2</fullName>
    </submittedName>
</protein>
<name>A0ACC2UDP5_9FUNG</name>
<organism evidence="1 2">
    <name type="scientific">Entomophthora muscae</name>
    <dbReference type="NCBI Taxonomy" id="34485"/>
    <lineage>
        <taxon>Eukaryota</taxon>
        <taxon>Fungi</taxon>
        <taxon>Fungi incertae sedis</taxon>
        <taxon>Zoopagomycota</taxon>
        <taxon>Entomophthoromycotina</taxon>
        <taxon>Entomophthoromycetes</taxon>
        <taxon>Entomophthorales</taxon>
        <taxon>Entomophthoraceae</taxon>
        <taxon>Entomophthora</taxon>
    </lineage>
</organism>
<dbReference type="EMBL" id="QTSX02000801">
    <property type="protein sequence ID" value="KAJ9084846.1"/>
    <property type="molecule type" value="Genomic_DNA"/>
</dbReference>